<evidence type="ECO:0000256" key="1">
    <source>
        <dbReference type="ARBA" id="ARBA00022670"/>
    </source>
</evidence>
<dbReference type="SUPFAM" id="SSF54211">
    <property type="entry name" value="Ribosomal protein S5 domain 2-like"/>
    <property type="match status" value="1"/>
</dbReference>
<dbReference type="EMBL" id="JARHUD010000006">
    <property type="protein sequence ID" value="MDF2096522.1"/>
    <property type="molecule type" value="Genomic_DNA"/>
</dbReference>
<comment type="caution">
    <text evidence="4">The sequence shown here is derived from an EMBL/GenBank/DDBJ whole genome shotgun (WGS) entry which is preliminary data.</text>
</comment>
<dbReference type="EC" id="3.4.21.53" evidence="2"/>
<dbReference type="PRINTS" id="PR00830">
    <property type="entry name" value="ENDOLAPTASE"/>
</dbReference>
<dbReference type="InterPro" id="IPR046843">
    <property type="entry name" value="LonB_AAA-LID"/>
</dbReference>
<keyword evidence="2" id="KW-0378">Hydrolase</keyword>
<dbReference type="SUPFAM" id="SSF52540">
    <property type="entry name" value="P-loop containing nucleoside triphosphate hydrolases"/>
    <property type="match status" value="1"/>
</dbReference>
<feature type="active site" evidence="2">
    <location>
        <position position="659"/>
    </location>
</feature>
<organism evidence="4 5">
    <name type="scientific">Aquibaculum arenosum</name>
    <dbReference type="NCBI Taxonomy" id="3032591"/>
    <lineage>
        <taxon>Bacteria</taxon>
        <taxon>Pseudomonadati</taxon>
        <taxon>Pseudomonadota</taxon>
        <taxon>Alphaproteobacteria</taxon>
        <taxon>Rhodospirillales</taxon>
        <taxon>Rhodovibrionaceae</taxon>
        <taxon>Aquibaculum</taxon>
    </lineage>
</organism>
<dbReference type="RefSeq" id="WP_275823028.1">
    <property type="nucleotide sequence ID" value="NZ_JARHUD010000006.1"/>
</dbReference>
<dbReference type="PANTHER" id="PTHR10046">
    <property type="entry name" value="ATP DEPENDENT LON PROTEASE FAMILY MEMBER"/>
    <property type="match status" value="1"/>
</dbReference>
<dbReference type="Pfam" id="PF05362">
    <property type="entry name" value="Lon_C"/>
    <property type="match status" value="1"/>
</dbReference>
<evidence type="ECO:0000313" key="5">
    <source>
        <dbReference type="Proteomes" id="UP001215503"/>
    </source>
</evidence>
<dbReference type="InterPro" id="IPR014721">
    <property type="entry name" value="Ribsml_uS5_D2-typ_fold_subgr"/>
</dbReference>
<dbReference type="InterPro" id="IPR041699">
    <property type="entry name" value="AAA_32"/>
</dbReference>
<name>A0ABT5YNV2_9PROT</name>
<dbReference type="InterPro" id="IPR046844">
    <property type="entry name" value="Lon-like_helical"/>
</dbReference>
<comment type="similarity">
    <text evidence="2">Belongs to the peptidase S16 family.</text>
</comment>
<feature type="active site" evidence="2">
    <location>
        <position position="702"/>
    </location>
</feature>
<dbReference type="InterPro" id="IPR020568">
    <property type="entry name" value="Ribosomal_Su5_D2-typ_SF"/>
</dbReference>
<dbReference type="Pfam" id="PF13654">
    <property type="entry name" value="AAA_32"/>
    <property type="match status" value="1"/>
</dbReference>
<dbReference type="Gene3D" id="3.30.230.10">
    <property type="match status" value="1"/>
</dbReference>
<feature type="domain" description="Lon proteolytic" evidence="3">
    <location>
        <begin position="569"/>
        <end position="764"/>
    </location>
</feature>
<dbReference type="Gene3D" id="3.40.50.300">
    <property type="entry name" value="P-loop containing nucleotide triphosphate hydrolases"/>
    <property type="match status" value="2"/>
</dbReference>
<dbReference type="Gene3D" id="1.10.8.60">
    <property type="match status" value="1"/>
</dbReference>
<dbReference type="InterPro" id="IPR027417">
    <property type="entry name" value="P-loop_NTPase"/>
</dbReference>
<dbReference type="InterPro" id="IPR027065">
    <property type="entry name" value="Lon_Prtase"/>
</dbReference>
<gene>
    <name evidence="4" type="ORF">P2G67_11090</name>
</gene>
<sequence>MPSSTVTVPLSPLTAERLRSRCEPELFSFETTAELEPLDGFMGQDRALEAVEFGTAIERSGFNLFVMGASGTGRHTAIEAYLNRLAGSRPAPDDWVYVNDFELAQRPRALRLPTGRAIALRDGMTTVIEDLLGSLPGVFESDEYRRRRRAIDEEFEEAQEEAFEGLRKEAAERDVALLRTPMGFALAPMRDGQVVKPEAFNAWPEGERTAAQAAISELQDSLRIVLERIPRLDKKRREQLRELNREFAAVAVDHALEDLRSAFADLPDVVPFIDSVRADLVENAGMLLPSGGEEEPQQKRADAPELRRYKVNVIVSNGHASTGAPVVREDNPTLPNLVGRIEHLQQMGALVTDFLLIKAGALHRSNGGYLLLDARRILTQPLAWEALKRALRNGRIVIESLAEHLSLLSTVSLEPEAIPFSAKVVLFGDRMVYHLLCQFDPEFQEIFKVAVDFDEEVTRSEASAQHYARLISGLVEREALLPFDRNGVARLLEHASRLAEDAERFSVRLGPIADLAREADHWARAESASTITDRHVVRAEQAAIRRLDRLRDKSREATLRNILLVDTEGTRVGQVNGLSVISLGRIAFGRPSRITARVRLGSGKLVDIERETELGGPLHSKGVLILSGLLTARYARDWPVSLAASLVFEQSYGGVDGDSASTAELCALLSAIAELPLRQDLAITGSVNQHGEVQAIGGVNEKIEGFFELCAARGLSGTQGVIIPQANVQHLMLREEVVEACAAGRFAVYAAEHLDQVMELMTGRLAGERGEDGLFPPDSVNRLVEDRLIAMARRRLEFGKQGERNSGGSAS</sequence>
<proteinExistence type="inferred from homology"/>
<comment type="catalytic activity">
    <reaction evidence="2">
        <text>Hydrolysis of proteins in presence of ATP.</text>
        <dbReference type="EC" id="3.4.21.53"/>
    </reaction>
</comment>
<keyword evidence="1 2" id="KW-0645">Protease</keyword>
<evidence type="ECO:0000259" key="3">
    <source>
        <dbReference type="PROSITE" id="PS51786"/>
    </source>
</evidence>
<keyword evidence="2" id="KW-0720">Serine protease</keyword>
<dbReference type="Pfam" id="PF20437">
    <property type="entry name" value="LonC_helical"/>
    <property type="match status" value="1"/>
</dbReference>
<keyword evidence="5" id="KW-1185">Reference proteome</keyword>
<dbReference type="Pfam" id="PF20436">
    <property type="entry name" value="LonB_AAA-LID"/>
    <property type="match status" value="1"/>
</dbReference>
<evidence type="ECO:0000256" key="2">
    <source>
        <dbReference type="PROSITE-ProRule" id="PRU01122"/>
    </source>
</evidence>
<dbReference type="Proteomes" id="UP001215503">
    <property type="component" value="Unassembled WGS sequence"/>
</dbReference>
<dbReference type="InterPro" id="IPR008269">
    <property type="entry name" value="Lon_proteolytic"/>
</dbReference>
<protein>
    <recommendedName>
        <fullName evidence="2">endopeptidase La</fullName>
        <ecNumber evidence="2">3.4.21.53</ecNumber>
    </recommendedName>
</protein>
<accession>A0ABT5YNV2</accession>
<reference evidence="4 5" key="1">
    <citation type="submission" date="2023-03" db="EMBL/GenBank/DDBJ databases">
        <title>Fodinicurvata sp. CAU 1616 isolated from sea sendiment.</title>
        <authorList>
            <person name="Kim W."/>
        </authorList>
    </citation>
    <scope>NUCLEOTIDE SEQUENCE [LARGE SCALE GENOMIC DNA]</scope>
    <source>
        <strain evidence="4 5">CAU 1616</strain>
    </source>
</reference>
<evidence type="ECO:0000313" key="4">
    <source>
        <dbReference type="EMBL" id="MDF2096522.1"/>
    </source>
</evidence>
<dbReference type="PROSITE" id="PS51786">
    <property type="entry name" value="LON_PROTEOLYTIC"/>
    <property type="match status" value="1"/>
</dbReference>